<feature type="domain" description="Lactate/malate dehydrogenase N-terminal" evidence="3">
    <location>
        <begin position="4"/>
        <end position="141"/>
    </location>
</feature>
<evidence type="ECO:0000313" key="5">
    <source>
        <dbReference type="Proteomes" id="UP000051445"/>
    </source>
</evidence>
<feature type="binding site" evidence="2">
    <location>
        <position position="94"/>
    </location>
    <ligand>
        <name>NAD(+)</name>
        <dbReference type="ChEBI" id="CHEBI:57540"/>
    </ligand>
</feature>
<dbReference type="PANTHER" id="PTHR43128:SF31">
    <property type="entry name" value="L-LACTATE DEHYDROGENASE"/>
    <property type="match status" value="1"/>
</dbReference>
<dbReference type="Gene3D" id="3.40.50.720">
    <property type="entry name" value="NAD(P)-binding Rossmann-like Domain"/>
    <property type="match status" value="1"/>
</dbReference>
<dbReference type="PANTHER" id="PTHR43128">
    <property type="entry name" value="L-2-HYDROXYCARBOXYLATE DEHYDROGENASE (NAD(P)(+))"/>
    <property type="match status" value="1"/>
</dbReference>
<dbReference type="STRING" id="1423746.FD27_GL001292"/>
<dbReference type="SUPFAM" id="SSF51735">
    <property type="entry name" value="NAD(P)-binding Rossmann-fold domains"/>
    <property type="match status" value="1"/>
</dbReference>
<dbReference type="InterPro" id="IPR015955">
    <property type="entry name" value="Lactate_DH/Glyco_Ohase_4_C"/>
</dbReference>
<dbReference type="SUPFAM" id="SSF56327">
    <property type="entry name" value="LDH C-terminal domain-like"/>
    <property type="match status" value="1"/>
</dbReference>
<dbReference type="AlphaFoldDB" id="A0A0R1PBZ7"/>
<dbReference type="OrthoDB" id="9802969at2"/>
<dbReference type="InterPro" id="IPR001557">
    <property type="entry name" value="L-lactate/malate_DH"/>
</dbReference>
<evidence type="ECO:0000256" key="1">
    <source>
        <dbReference type="PIRSR" id="PIRSR000102-1"/>
    </source>
</evidence>
<reference evidence="4 5" key="1">
    <citation type="journal article" date="2015" name="Genome Announc.">
        <title>Expanding the biotechnology potential of lactobacilli through comparative genomics of 213 strains and associated genera.</title>
        <authorList>
            <person name="Sun Z."/>
            <person name="Harris H.M."/>
            <person name="McCann A."/>
            <person name="Guo C."/>
            <person name="Argimon S."/>
            <person name="Zhang W."/>
            <person name="Yang X."/>
            <person name="Jeffery I.B."/>
            <person name="Cooney J.C."/>
            <person name="Kagawa T.F."/>
            <person name="Liu W."/>
            <person name="Song Y."/>
            <person name="Salvetti E."/>
            <person name="Wrobel A."/>
            <person name="Rasinkangas P."/>
            <person name="Parkhill J."/>
            <person name="Rea M.C."/>
            <person name="O'Sullivan O."/>
            <person name="Ritari J."/>
            <person name="Douillard F.P."/>
            <person name="Paul Ross R."/>
            <person name="Yang R."/>
            <person name="Briner A.E."/>
            <person name="Felis G.E."/>
            <person name="de Vos W.M."/>
            <person name="Barrangou R."/>
            <person name="Klaenhammer T.R."/>
            <person name="Caufield P.W."/>
            <person name="Cui Y."/>
            <person name="Zhang H."/>
            <person name="O'Toole P.W."/>
        </authorList>
    </citation>
    <scope>NUCLEOTIDE SEQUENCE [LARGE SCALE GENOMIC DNA]</scope>
    <source>
        <strain evidence="4 5">DSM 13145</strain>
    </source>
</reference>
<dbReference type="PIRSF" id="PIRSF000102">
    <property type="entry name" value="Lac_mal_DH"/>
    <property type="match status" value="1"/>
</dbReference>
<accession>A0A0R1PBZ7</accession>
<evidence type="ECO:0000256" key="2">
    <source>
        <dbReference type="PIRSR" id="PIRSR000102-3"/>
    </source>
</evidence>
<dbReference type="GO" id="GO:0006089">
    <property type="term" value="P:lactate metabolic process"/>
    <property type="evidence" value="ECO:0007669"/>
    <property type="project" value="TreeGrafter"/>
</dbReference>
<evidence type="ECO:0000259" key="3">
    <source>
        <dbReference type="Pfam" id="PF00056"/>
    </source>
</evidence>
<dbReference type="Pfam" id="PF00056">
    <property type="entry name" value="Ldh_1_N"/>
    <property type="match status" value="1"/>
</dbReference>
<dbReference type="Proteomes" id="UP000051445">
    <property type="component" value="Unassembled WGS sequence"/>
</dbReference>
<dbReference type="Gene3D" id="3.90.110.10">
    <property type="entry name" value="Lactate dehydrogenase/glycoside hydrolase, family 4, C-terminal"/>
    <property type="match status" value="1"/>
</dbReference>
<gene>
    <name evidence="4" type="ORF">FD27_GL001292</name>
</gene>
<organism evidence="4 5">
    <name type="scientific">Limosilactobacillus frumenti DSM 13145</name>
    <dbReference type="NCBI Taxonomy" id="1423746"/>
    <lineage>
        <taxon>Bacteria</taxon>
        <taxon>Bacillati</taxon>
        <taxon>Bacillota</taxon>
        <taxon>Bacilli</taxon>
        <taxon>Lactobacillales</taxon>
        <taxon>Lactobacillaceae</taxon>
        <taxon>Limosilactobacillus</taxon>
    </lineage>
</organism>
<dbReference type="RefSeq" id="WP_057752196.1">
    <property type="nucleotide sequence ID" value="NZ_AZER01000024.1"/>
</dbReference>
<proteinExistence type="predicted"/>
<dbReference type="EMBL" id="AZER01000024">
    <property type="protein sequence ID" value="KRL26155.1"/>
    <property type="molecule type" value="Genomic_DNA"/>
</dbReference>
<dbReference type="InterPro" id="IPR001236">
    <property type="entry name" value="Lactate/malate_DH_N"/>
</dbReference>
<protein>
    <submittedName>
        <fullName evidence="4">L-2-hydroxyisocaproate dehydrogenase</fullName>
    </submittedName>
</protein>
<name>A0A0R1PBZ7_9LACO</name>
<dbReference type="PRINTS" id="PR00086">
    <property type="entry name" value="LLDHDRGNASE"/>
</dbReference>
<keyword evidence="5" id="KW-1185">Reference proteome</keyword>
<comment type="caution">
    <text evidence="4">The sequence shown here is derived from an EMBL/GenBank/DDBJ whole genome shotgun (WGS) entry which is preliminary data.</text>
</comment>
<feature type="active site" description="Proton acceptor" evidence="1">
    <location>
        <position position="174"/>
    </location>
</feature>
<keyword evidence="2" id="KW-0520">NAD</keyword>
<feature type="binding site" evidence="2">
    <location>
        <begin position="8"/>
        <end position="13"/>
    </location>
    <ligand>
        <name>NAD(+)</name>
        <dbReference type="ChEBI" id="CHEBI:57540"/>
    </ligand>
</feature>
<sequence length="310" mass="33729">MRSIGIIGLGHVGRQLATQLVTGRQVDRLTLIDQDDDLALAIQTDLTDLAGIQNTYPEIIIQDWAALANSEIVVTAFGKSKLQTQTTDAELTFNQQAACQVADQLKSQQFAGILINVADPNEAVTAYLQEKAALPPKHVLGVGTSLETIHMRRAVAHAVQLSPANVSGFVYGQHNGQQVFAWSTVKVNGQSLDQSLNGHHVDLNQAKVRADMNNWYTLHGMHYNAAGIAGVVVQIIQAILENQNLALPLAIYQPQYNTYVSFPTLINRQGQGNLLLLKLYPVEENAVKVAATAVQSQLASLRKLEGEHDD</sequence>
<evidence type="ECO:0000313" key="4">
    <source>
        <dbReference type="EMBL" id="KRL26155.1"/>
    </source>
</evidence>
<feature type="binding site" evidence="2">
    <location>
        <position position="33"/>
    </location>
    <ligand>
        <name>NAD(+)</name>
        <dbReference type="ChEBI" id="CHEBI:57540"/>
    </ligand>
</feature>
<dbReference type="InterPro" id="IPR036291">
    <property type="entry name" value="NAD(P)-bd_dom_sf"/>
</dbReference>
<dbReference type="PATRIC" id="fig|1423746.3.peg.1317"/>
<dbReference type="GO" id="GO:0004459">
    <property type="term" value="F:L-lactate dehydrogenase (NAD+) activity"/>
    <property type="evidence" value="ECO:0007669"/>
    <property type="project" value="TreeGrafter"/>
</dbReference>